<name>A0A314YLE1_PRUYE</name>
<evidence type="ECO:0000259" key="2">
    <source>
        <dbReference type="Pfam" id="PF12776"/>
    </source>
</evidence>
<reference evidence="3 4" key="1">
    <citation type="submission" date="2018-02" db="EMBL/GenBank/DDBJ databases">
        <title>Draft genome of wild Prunus yedoensis var. nudiflora.</title>
        <authorList>
            <person name="Baek S."/>
            <person name="Kim J.-H."/>
            <person name="Choi K."/>
            <person name="Kim G.-B."/>
            <person name="Cho A."/>
            <person name="Jang H."/>
            <person name="Shin C.-H."/>
            <person name="Yu H.-J."/>
            <person name="Mun J.-H."/>
        </authorList>
    </citation>
    <scope>NUCLEOTIDE SEQUENCE [LARGE SCALE GENOMIC DNA]</scope>
    <source>
        <strain evidence="4">cv. Jeju island</strain>
        <tissue evidence="3">Leaf</tissue>
    </source>
</reference>
<comment type="caution">
    <text evidence="3">The sequence shown here is derived from an EMBL/GenBank/DDBJ whole genome shotgun (WGS) entry which is preliminary data.</text>
</comment>
<evidence type="ECO:0000256" key="1">
    <source>
        <dbReference type="SAM" id="MobiDB-lite"/>
    </source>
</evidence>
<feature type="compositionally biased region" description="Polar residues" evidence="1">
    <location>
        <begin position="186"/>
        <end position="201"/>
    </location>
</feature>
<organism evidence="3 4">
    <name type="scientific">Prunus yedoensis var. nudiflora</name>
    <dbReference type="NCBI Taxonomy" id="2094558"/>
    <lineage>
        <taxon>Eukaryota</taxon>
        <taxon>Viridiplantae</taxon>
        <taxon>Streptophyta</taxon>
        <taxon>Embryophyta</taxon>
        <taxon>Tracheophyta</taxon>
        <taxon>Spermatophyta</taxon>
        <taxon>Magnoliopsida</taxon>
        <taxon>eudicotyledons</taxon>
        <taxon>Gunneridae</taxon>
        <taxon>Pentapetalae</taxon>
        <taxon>rosids</taxon>
        <taxon>fabids</taxon>
        <taxon>Rosales</taxon>
        <taxon>Rosaceae</taxon>
        <taxon>Amygdaloideae</taxon>
        <taxon>Amygdaleae</taxon>
        <taxon>Prunus</taxon>
    </lineage>
</organism>
<dbReference type="PANTHER" id="PTHR46250:SF15">
    <property type="entry name" value="OS01G0523800 PROTEIN"/>
    <property type="match status" value="1"/>
</dbReference>
<evidence type="ECO:0000313" key="4">
    <source>
        <dbReference type="Proteomes" id="UP000250321"/>
    </source>
</evidence>
<dbReference type="OrthoDB" id="1748457at2759"/>
<gene>
    <name evidence="3" type="ORF">Pyn_08976</name>
</gene>
<proteinExistence type="predicted"/>
<sequence>MECLMELHQNTNWRGDSGFKNGYLNKLEIILEAKLPNSWLKASPHIESRVKTLKGKYGALADTLSQSGFGWNEEDMMLVCEKGVFDVWAKNKKDASDLYGKSFPHYYALGEIYKKDRAIGTNAGNADDDEEDVRRDDASAHQNRSVGDDFIEDMFSNPNGGSQYGGLEYGGSQFEDVEDLEDDETTFTQPNPQPSSGQQRA</sequence>
<feature type="region of interest" description="Disordered" evidence="1">
    <location>
        <begin position="123"/>
        <end position="201"/>
    </location>
</feature>
<accession>A0A314YLE1</accession>
<dbReference type="EMBL" id="PJQY01000993">
    <property type="protein sequence ID" value="PQQ06209.1"/>
    <property type="molecule type" value="Genomic_DNA"/>
</dbReference>
<dbReference type="Pfam" id="PF12776">
    <property type="entry name" value="Myb_DNA-bind_3"/>
    <property type="match status" value="1"/>
</dbReference>
<evidence type="ECO:0000313" key="3">
    <source>
        <dbReference type="EMBL" id="PQQ06209.1"/>
    </source>
</evidence>
<dbReference type="Proteomes" id="UP000250321">
    <property type="component" value="Unassembled WGS sequence"/>
</dbReference>
<dbReference type="InterPro" id="IPR024752">
    <property type="entry name" value="Myb/SANT-like_dom"/>
</dbReference>
<feature type="compositionally biased region" description="Acidic residues" evidence="1">
    <location>
        <begin position="175"/>
        <end position="185"/>
    </location>
</feature>
<protein>
    <recommendedName>
        <fullName evidence="2">Myb/SANT-like domain-containing protein</fullName>
    </recommendedName>
</protein>
<dbReference type="STRING" id="2094558.A0A314YLE1"/>
<feature type="domain" description="Myb/SANT-like" evidence="2">
    <location>
        <begin position="7"/>
        <end position="84"/>
    </location>
</feature>
<dbReference type="PANTHER" id="PTHR46250">
    <property type="entry name" value="MYB/SANT-LIKE DNA-BINDING DOMAIN PROTEIN-RELATED"/>
    <property type="match status" value="1"/>
</dbReference>
<dbReference type="AlphaFoldDB" id="A0A314YLE1"/>
<keyword evidence="4" id="KW-1185">Reference proteome</keyword>